<reference evidence="4 5" key="1">
    <citation type="journal article" date="2011" name="J. Gen. Appl. Microbiol.">
        <title>Draft genome sequencing of the enigmatic basidiomycete Mixia osmundae.</title>
        <authorList>
            <person name="Nishida H."/>
            <person name="Nagatsuka Y."/>
            <person name="Sugiyama J."/>
        </authorList>
    </citation>
    <scope>NUCLEOTIDE SEQUENCE [LARGE SCALE GENOMIC DNA]</scope>
    <source>
        <strain evidence="5">CBS 9802 / IAM 14324 / JCM 22182 / KY 12970</strain>
    </source>
</reference>
<feature type="compositionally biased region" description="Basic and acidic residues" evidence="1">
    <location>
        <begin position="359"/>
        <end position="370"/>
    </location>
</feature>
<feature type="compositionally biased region" description="Basic and acidic residues" evidence="1">
    <location>
        <begin position="32"/>
        <end position="54"/>
    </location>
</feature>
<feature type="region of interest" description="Disordered" evidence="1">
    <location>
        <begin position="1110"/>
        <end position="1210"/>
    </location>
</feature>
<keyword evidence="2" id="KW-0472">Membrane</keyword>
<dbReference type="GO" id="GO:0004366">
    <property type="term" value="F:glycerol-3-phosphate O-acyltransferase activity"/>
    <property type="evidence" value="ECO:0007669"/>
    <property type="project" value="TreeGrafter"/>
</dbReference>
<proteinExistence type="predicted"/>
<feature type="compositionally biased region" description="Low complexity" evidence="1">
    <location>
        <begin position="171"/>
        <end position="183"/>
    </location>
</feature>
<feature type="compositionally biased region" description="Basic residues" evidence="1">
    <location>
        <begin position="1168"/>
        <end position="1179"/>
    </location>
</feature>
<sequence length="1210" mass="133533">MIWIRQTDRQTNQLRWESERTRRALAAPRFSSVHEETRSREETRKAETGKESKECMPAAPRKRQPSSSGPPKLPHLVAAATSLDDARPANNTLGESAGQETPAKRKRRKQKDKKLAARLSADGAAESEPLTSPELGTGATGDDRALAPTSLSSSDPQQVEDGSLVIVPVTSASANADESAAPARGAVEPQASPSAPLPSEQTFRIPPILPHTSTPLPVLREHHQSVPGPPSQTSFDIPIHTTPKQPDSLALAEKIEGFSPATLPSDTRRITQETPDRSTGPATRSGGQSPTEAARRLLALSRNQTPAPSSLPTAQTSPVTSPIALQFSRVGSPSSAVSQEFVQTDSIDRSLPQFRRRPTGHDRVQANQERRRSRSRSRGRLEDPLLLSPERARRTIEADSNALQLDELEDEPTPGRAVSHRAGRRRPSSIEAERQAHARTLADLKSLLIVFVRILPSRKIQSYAKKLFGPIVRFIVKMAAKALHQRGLLASNLVYDLLVLIFKWIINLFFREIRPRGAHKIPQDGGIIFVGAPHHNQFLDPLLLLSEVRLSAGRRISFLIAEKSMKRAFVGFAARLMQSISVVRAADDAKAGKGKIFYDDNAKQHDHLILRGHGTTFTKDFEPRRQVQLPKVFDFAAAEVVEVIDDTTLKLKKAFSEKIHEAITTTEAAAASRGVPYKILPYIDQTKMYGKVYAKLKDGGCVGIFPEGGSHDRTDLLPLKAGVSIMALGALMSNKSLKLRIVPVGLNYFHAHRFRSRAVVEFGSPIEIPEAFVELFRQGGAEKREAIGKVMDLVFDGLKSVTVRAPDYETLMVVQACRRLYKPPGHQLTLGQVVELNRRFVAGYLKYKDEDKIKQLRSQVLDYNKQLQYLGLKDHQVERSNRPRWKSLILLAYRAGLLSAWTLLALPGIVLNAPMFIAASLISRKKAKEALAASTVKIEGRDVLATWKVLVSLGMAPVLYGTYVSISTYVASRYGVPPKYLIWTPFFAVIALPTVGYSALKFGEVGMDIWKSLRPLTVSLMPGNQRSIEQLRERRAALADALSRVIEEFGPQLFDDFDQRRIIPQAQPAPGSMDASSALRRSHSQSGVESRMLSHPMAWLDEKLFGWSQSKPSSLSRGLGDAAVDDDESSSSEQDGDDADYEEVIRYLNGMKSQPTTPGASSPTRSRSNSRRNSSHARSRSGFDLTKLDADDKKPEQSTLRQRSSKASKD</sequence>
<name>G7E1M3_MIXOS</name>
<evidence type="ECO:0000256" key="2">
    <source>
        <dbReference type="SAM" id="Phobius"/>
    </source>
</evidence>
<feature type="compositionally biased region" description="Polar residues" evidence="1">
    <location>
        <begin position="335"/>
        <end position="345"/>
    </location>
</feature>
<dbReference type="OrthoDB" id="2427554at2759"/>
<feature type="compositionally biased region" description="Acidic residues" evidence="1">
    <location>
        <begin position="1123"/>
        <end position="1142"/>
    </location>
</feature>
<keyword evidence="2" id="KW-0812">Transmembrane</keyword>
<dbReference type="GO" id="GO:0016287">
    <property type="term" value="F:glycerone-phosphate O-acyltransferase activity"/>
    <property type="evidence" value="ECO:0007669"/>
    <property type="project" value="TreeGrafter"/>
</dbReference>
<keyword evidence="2" id="KW-1133">Transmembrane helix</keyword>
<gene>
    <name evidence="4" type="primary">Mo03404</name>
    <name evidence="4" type="ORF">E5Q_03404</name>
</gene>
<dbReference type="eggNOG" id="ENOG502QQ2N">
    <property type="taxonomic scope" value="Eukaryota"/>
</dbReference>
<feature type="transmembrane region" description="Helical" evidence="2">
    <location>
        <begin position="980"/>
        <end position="1000"/>
    </location>
</feature>
<feature type="compositionally biased region" description="Basic residues" evidence="1">
    <location>
        <begin position="418"/>
        <end position="427"/>
    </location>
</feature>
<organism evidence="4 5">
    <name type="scientific">Mixia osmundae (strain CBS 9802 / IAM 14324 / JCM 22182 / KY 12970)</name>
    <dbReference type="NCBI Taxonomy" id="764103"/>
    <lineage>
        <taxon>Eukaryota</taxon>
        <taxon>Fungi</taxon>
        <taxon>Dikarya</taxon>
        <taxon>Basidiomycota</taxon>
        <taxon>Pucciniomycotina</taxon>
        <taxon>Mixiomycetes</taxon>
        <taxon>Mixiales</taxon>
        <taxon>Mixiaceae</taxon>
        <taxon>Mixia</taxon>
    </lineage>
</organism>
<dbReference type="PANTHER" id="PTHR31605:SF0">
    <property type="entry name" value="GLYCEROL-3-PHOSPHATE O-ACYLTRANSFERASE 1"/>
    <property type="match status" value="1"/>
</dbReference>
<dbReference type="Proteomes" id="UP000009131">
    <property type="component" value="Unassembled WGS sequence"/>
</dbReference>
<feature type="region of interest" description="Disordered" evidence="1">
    <location>
        <begin position="258"/>
        <end position="291"/>
    </location>
</feature>
<feature type="transmembrane region" description="Helical" evidence="2">
    <location>
        <begin position="898"/>
        <end position="922"/>
    </location>
</feature>
<dbReference type="InterPro" id="IPR052744">
    <property type="entry name" value="GPAT/DAPAT"/>
</dbReference>
<feature type="region of interest" description="Disordered" evidence="1">
    <location>
        <begin position="335"/>
        <end position="431"/>
    </location>
</feature>
<evidence type="ECO:0000313" key="4">
    <source>
        <dbReference type="EMBL" id="GAA96733.1"/>
    </source>
</evidence>
<dbReference type="HOGENOM" id="CLU_269814_0_0_1"/>
<dbReference type="CDD" id="cd07992">
    <property type="entry name" value="LPLAT_AAK14816-like"/>
    <property type="match status" value="1"/>
</dbReference>
<dbReference type="EMBL" id="BABT02000106">
    <property type="protein sequence ID" value="GAA96733.1"/>
    <property type="molecule type" value="Genomic_DNA"/>
</dbReference>
<evidence type="ECO:0000256" key="1">
    <source>
        <dbReference type="SAM" id="MobiDB-lite"/>
    </source>
</evidence>
<protein>
    <recommendedName>
        <fullName evidence="3">Phospholipid/glycerol acyltransferase domain-containing protein</fullName>
    </recommendedName>
</protein>
<evidence type="ECO:0000259" key="3">
    <source>
        <dbReference type="SMART" id="SM00563"/>
    </source>
</evidence>
<dbReference type="SMART" id="SM00563">
    <property type="entry name" value="PlsC"/>
    <property type="match status" value="1"/>
</dbReference>
<feature type="domain" description="Phospholipid/glycerol acyltransferase" evidence="3">
    <location>
        <begin position="529"/>
        <end position="749"/>
    </location>
</feature>
<evidence type="ECO:0000313" key="5">
    <source>
        <dbReference type="Proteomes" id="UP000009131"/>
    </source>
</evidence>
<dbReference type="AlphaFoldDB" id="G7E1M3"/>
<feature type="region of interest" description="Disordered" evidence="1">
    <location>
        <begin position="1066"/>
        <end position="1090"/>
    </location>
</feature>
<feature type="compositionally biased region" description="Basic and acidic residues" evidence="1">
    <location>
        <begin position="266"/>
        <end position="276"/>
    </location>
</feature>
<accession>G7E1M3</accession>
<keyword evidence="5" id="KW-1185">Reference proteome</keyword>
<comment type="caution">
    <text evidence="4">The sequence shown here is derived from an EMBL/GenBank/DDBJ whole genome shotgun (WGS) entry which is preliminary data.</text>
</comment>
<feature type="compositionally biased region" description="Polar residues" evidence="1">
    <location>
        <begin position="280"/>
        <end position="291"/>
    </location>
</feature>
<feature type="transmembrane region" description="Helical" evidence="2">
    <location>
        <begin position="943"/>
        <end position="960"/>
    </location>
</feature>
<dbReference type="InParanoid" id="G7E1M3"/>
<feature type="compositionally biased region" description="Polar residues" evidence="1">
    <location>
        <begin position="1151"/>
        <end position="1160"/>
    </location>
</feature>
<dbReference type="PANTHER" id="PTHR31605">
    <property type="entry name" value="GLYCEROL-3-PHOSPHATE O-ACYLTRANSFERASE 1"/>
    <property type="match status" value="1"/>
</dbReference>
<dbReference type="SUPFAM" id="SSF69593">
    <property type="entry name" value="Glycerol-3-phosphate (1)-acyltransferase"/>
    <property type="match status" value="2"/>
</dbReference>
<feature type="region of interest" description="Disordered" evidence="1">
    <location>
        <begin position="1"/>
        <end position="244"/>
    </location>
</feature>
<dbReference type="STRING" id="764103.G7E1M3"/>
<dbReference type="InterPro" id="IPR002123">
    <property type="entry name" value="Plipid/glycerol_acylTrfase"/>
</dbReference>
<dbReference type="GO" id="GO:0008654">
    <property type="term" value="P:phospholipid biosynthetic process"/>
    <property type="evidence" value="ECO:0007669"/>
    <property type="project" value="TreeGrafter"/>
</dbReference>
<feature type="compositionally biased region" description="Basic and acidic residues" evidence="1">
    <location>
        <begin position="1186"/>
        <end position="1196"/>
    </location>
</feature>
<reference evidence="4 5" key="2">
    <citation type="journal article" date="2012" name="Open Biol.">
        <title>Characteristics of nucleosomes and linker DNA regions on the genome of the basidiomycete Mixia osmundae revealed by mono- and dinucleosome mapping.</title>
        <authorList>
            <person name="Nishida H."/>
            <person name="Kondo S."/>
            <person name="Matsumoto T."/>
            <person name="Suzuki Y."/>
            <person name="Yoshikawa H."/>
            <person name="Taylor T.D."/>
            <person name="Sugiyama J."/>
        </authorList>
    </citation>
    <scope>NUCLEOTIDE SEQUENCE [LARGE SCALE GENOMIC DNA]</scope>
    <source>
        <strain evidence="5">CBS 9802 / IAM 14324 / JCM 22182 / KY 12970</strain>
    </source>
</reference>